<dbReference type="InterPro" id="IPR011009">
    <property type="entry name" value="Kinase-like_dom_sf"/>
</dbReference>
<accession>A0ABY3RSH8</accession>
<evidence type="ECO:0000259" key="2">
    <source>
        <dbReference type="Pfam" id="PF01636"/>
    </source>
</evidence>
<feature type="domain" description="Aminoglycoside phosphotransferase" evidence="2">
    <location>
        <begin position="39"/>
        <end position="255"/>
    </location>
</feature>
<name>A0ABY3RSH8_9MICO</name>
<evidence type="ECO:0000256" key="1">
    <source>
        <dbReference type="SAM" id="MobiDB-lite"/>
    </source>
</evidence>
<evidence type="ECO:0000313" key="4">
    <source>
        <dbReference type="Proteomes" id="UP001199642"/>
    </source>
</evidence>
<dbReference type="SUPFAM" id="SSF56112">
    <property type="entry name" value="Protein kinase-like (PK-like)"/>
    <property type="match status" value="1"/>
</dbReference>
<feature type="compositionally biased region" description="Acidic residues" evidence="1">
    <location>
        <begin position="384"/>
        <end position="398"/>
    </location>
</feature>
<dbReference type="InterPro" id="IPR002575">
    <property type="entry name" value="Aminoglycoside_PTrfase"/>
</dbReference>
<reference evidence="3 4" key="1">
    <citation type="submission" date="2023-01" db="EMBL/GenBank/DDBJ databases">
        <title>Characterization of estradiol degrading bacteria Microbacterium sp. MZT7 and reveal degrading genes through genome analysis.</title>
        <authorList>
            <person name="Hao P."/>
            <person name="Gao Y."/>
        </authorList>
    </citation>
    <scope>NUCLEOTIDE SEQUENCE [LARGE SCALE GENOMIC DNA]</scope>
    <source>
        <strain evidence="3 4">MZT7</strain>
    </source>
</reference>
<gene>
    <name evidence="3" type="ORF">K8F61_01465</name>
</gene>
<dbReference type="Pfam" id="PF01636">
    <property type="entry name" value="APH"/>
    <property type="match status" value="1"/>
</dbReference>
<protein>
    <submittedName>
        <fullName evidence="3">Phosphotransferase</fullName>
    </submittedName>
</protein>
<dbReference type="EMBL" id="CP082781">
    <property type="protein sequence ID" value="UGS26924.1"/>
    <property type="molecule type" value="Genomic_DNA"/>
</dbReference>
<evidence type="ECO:0000313" key="3">
    <source>
        <dbReference type="EMBL" id="UGS26924.1"/>
    </source>
</evidence>
<feature type="compositionally biased region" description="Basic and acidic residues" evidence="1">
    <location>
        <begin position="405"/>
        <end position="415"/>
    </location>
</feature>
<feature type="region of interest" description="Disordered" evidence="1">
    <location>
        <begin position="360"/>
        <end position="447"/>
    </location>
</feature>
<organism evidence="3 4">
    <name type="scientific">Microbacterium resistens</name>
    <dbReference type="NCBI Taxonomy" id="156977"/>
    <lineage>
        <taxon>Bacteria</taxon>
        <taxon>Bacillati</taxon>
        <taxon>Actinomycetota</taxon>
        <taxon>Actinomycetes</taxon>
        <taxon>Micrococcales</taxon>
        <taxon>Microbacteriaceae</taxon>
        <taxon>Microbacterium</taxon>
    </lineage>
</organism>
<keyword evidence="4" id="KW-1185">Reference proteome</keyword>
<dbReference type="Proteomes" id="UP001199642">
    <property type="component" value="Chromosome"/>
</dbReference>
<dbReference type="RefSeq" id="WP_231820449.1">
    <property type="nucleotide sequence ID" value="NZ_CP082781.1"/>
</dbReference>
<sequence>MARSPFTLAAAVTAAVPGAEVVGARALSADGDGRFDSAVATLADGREVAIRVASDDETSAELASEAIALRALTAGAREMLPFAVPEALGETRVGEARALVSSLVPGFQVEAAHIPAGRGAATAIGAAIAGIHALPLSVVRAAGLGERTPEQVREDIRELVDRAAATGRVSARLTVRWREAVETDDVWRFESAVVLGGAHAGSFLFEDDPDFGPEVSGVIGWHGLRIGDPAADLAWLASAPDAWEDVHSAYASATLRSPDPALRVRSRLLAELEFARWLLHGDETRRPDIVDDAAQLLDSLAEGIRTDDLVPRRGPGAGVDEAMVALESVPATATAEVDTSMQTDAYDPSAFAGIAADDTAAFGPRHDTGESPTADRTVPGTDGADPDDTAPIDLDGEAFDAAGLRPDDGPADDRASSSPAAAVSSDEEEAQRAARAAFQRWSNSSSE</sequence>
<proteinExistence type="predicted"/>
<dbReference type="Gene3D" id="3.90.1200.10">
    <property type="match status" value="1"/>
</dbReference>